<dbReference type="InterPro" id="IPR001138">
    <property type="entry name" value="Zn2Cys6_DnaBD"/>
</dbReference>
<dbReference type="PANTHER" id="PTHR47256">
    <property type="entry name" value="ZN(II)2CYS6 TRANSCRIPTION FACTOR (EUROFUNG)-RELATED"/>
    <property type="match status" value="1"/>
</dbReference>
<accession>A0AAW0QZR7</accession>
<protein>
    <recommendedName>
        <fullName evidence="3">Zn(2)-C6 fungal-type domain-containing protein</fullName>
    </recommendedName>
</protein>
<dbReference type="Gene3D" id="4.10.240.10">
    <property type="entry name" value="Zn(2)-C6 fungal-type DNA-binding domain"/>
    <property type="match status" value="1"/>
</dbReference>
<comment type="caution">
    <text evidence="4">The sequence shown here is derived from an EMBL/GenBank/DDBJ whole genome shotgun (WGS) entry which is preliminary data.</text>
</comment>
<feature type="compositionally biased region" description="Basic and acidic residues" evidence="2">
    <location>
        <begin position="35"/>
        <end position="44"/>
    </location>
</feature>
<keyword evidence="1" id="KW-0539">Nucleus</keyword>
<evidence type="ECO:0000256" key="1">
    <source>
        <dbReference type="ARBA" id="ARBA00023242"/>
    </source>
</evidence>
<dbReference type="GO" id="GO:0008270">
    <property type="term" value="F:zinc ion binding"/>
    <property type="evidence" value="ECO:0007669"/>
    <property type="project" value="InterPro"/>
</dbReference>
<dbReference type="SUPFAM" id="SSF57701">
    <property type="entry name" value="Zn2/Cys6 DNA-binding domain"/>
    <property type="match status" value="1"/>
</dbReference>
<sequence length="177" mass="19574">MDSPSPTMPPACNHRPIRPAPLPLGAQHTLQQPKGAKEQPAKRKTTEVAYQACRTRKSKCEGASPQCATCAKRDTECIYLRRKDSEVGLLLQSHQELYDIIRTGSEEEGLEIVRWIRGGHDVDSILGHIRDGDAPSHSSNHESVAITARERPSIQALLNSADTTANLLNPESLQRYM</sequence>
<gene>
    <name evidence="4" type="ORF">PG999_004578</name>
</gene>
<reference evidence="4 5" key="1">
    <citation type="submission" date="2023-01" db="EMBL/GenBank/DDBJ databases">
        <title>Analysis of 21 Apiospora genomes using comparative genomics revels a genus with tremendous synthesis potential of carbohydrate active enzymes and secondary metabolites.</title>
        <authorList>
            <person name="Sorensen T."/>
        </authorList>
    </citation>
    <scope>NUCLEOTIDE SEQUENCE [LARGE SCALE GENOMIC DNA]</scope>
    <source>
        <strain evidence="4 5">CBS 117206</strain>
    </source>
</reference>
<dbReference type="CDD" id="cd00067">
    <property type="entry name" value="GAL4"/>
    <property type="match status" value="1"/>
</dbReference>
<dbReference type="AlphaFoldDB" id="A0AAW0QZR7"/>
<name>A0AAW0QZR7_9PEZI</name>
<organism evidence="4 5">
    <name type="scientific">Apiospora kogelbergensis</name>
    <dbReference type="NCBI Taxonomy" id="1337665"/>
    <lineage>
        <taxon>Eukaryota</taxon>
        <taxon>Fungi</taxon>
        <taxon>Dikarya</taxon>
        <taxon>Ascomycota</taxon>
        <taxon>Pezizomycotina</taxon>
        <taxon>Sordariomycetes</taxon>
        <taxon>Xylariomycetidae</taxon>
        <taxon>Amphisphaeriales</taxon>
        <taxon>Apiosporaceae</taxon>
        <taxon>Apiospora</taxon>
    </lineage>
</organism>
<feature type="domain" description="Zn(2)-C6 fungal-type" evidence="3">
    <location>
        <begin position="49"/>
        <end position="79"/>
    </location>
</feature>
<dbReference type="Proteomes" id="UP001392437">
    <property type="component" value="Unassembled WGS sequence"/>
</dbReference>
<dbReference type="PANTHER" id="PTHR47256:SF1">
    <property type="entry name" value="ZN(II)2CYS6 TRANSCRIPTION FACTOR (EUROFUNG)"/>
    <property type="match status" value="1"/>
</dbReference>
<dbReference type="EMBL" id="JAQQWP010000004">
    <property type="protein sequence ID" value="KAK8120458.1"/>
    <property type="molecule type" value="Genomic_DNA"/>
</dbReference>
<evidence type="ECO:0000259" key="3">
    <source>
        <dbReference type="PROSITE" id="PS50048"/>
    </source>
</evidence>
<evidence type="ECO:0000256" key="2">
    <source>
        <dbReference type="SAM" id="MobiDB-lite"/>
    </source>
</evidence>
<dbReference type="InterPro" id="IPR036864">
    <property type="entry name" value="Zn2-C6_fun-type_DNA-bd_sf"/>
</dbReference>
<keyword evidence="5" id="KW-1185">Reference proteome</keyword>
<dbReference type="Pfam" id="PF00172">
    <property type="entry name" value="Zn_clus"/>
    <property type="match status" value="1"/>
</dbReference>
<feature type="region of interest" description="Disordered" evidence="2">
    <location>
        <begin position="1"/>
        <end position="44"/>
    </location>
</feature>
<evidence type="ECO:0000313" key="5">
    <source>
        <dbReference type="Proteomes" id="UP001392437"/>
    </source>
</evidence>
<dbReference type="GO" id="GO:0000981">
    <property type="term" value="F:DNA-binding transcription factor activity, RNA polymerase II-specific"/>
    <property type="evidence" value="ECO:0007669"/>
    <property type="project" value="InterPro"/>
</dbReference>
<evidence type="ECO:0000313" key="4">
    <source>
        <dbReference type="EMBL" id="KAK8120458.1"/>
    </source>
</evidence>
<dbReference type="InterPro" id="IPR053187">
    <property type="entry name" value="Notoamide_regulator"/>
</dbReference>
<proteinExistence type="predicted"/>
<dbReference type="PROSITE" id="PS50048">
    <property type="entry name" value="ZN2_CY6_FUNGAL_2"/>
    <property type="match status" value="1"/>
</dbReference>
<dbReference type="SMART" id="SM00066">
    <property type="entry name" value="GAL4"/>
    <property type="match status" value="1"/>
</dbReference>